<comment type="caution">
    <text evidence="1">The sequence shown here is derived from an EMBL/GenBank/DDBJ whole genome shotgun (WGS) entry which is preliminary data.</text>
</comment>
<accession>A0A4Z2G9W8</accession>
<gene>
    <name evidence="1" type="ORF">EYF80_039808</name>
</gene>
<organism evidence="1 2">
    <name type="scientific">Liparis tanakae</name>
    <name type="common">Tanaka's snailfish</name>
    <dbReference type="NCBI Taxonomy" id="230148"/>
    <lineage>
        <taxon>Eukaryota</taxon>
        <taxon>Metazoa</taxon>
        <taxon>Chordata</taxon>
        <taxon>Craniata</taxon>
        <taxon>Vertebrata</taxon>
        <taxon>Euteleostomi</taxon>
        <taxon>Actinopterygii</taxon>
        <taxon>Neopterygii</taxon>
        <taxon>Teleostei</taxon>
        <taxon>Neoteleostei</taxon>
        <taxon>Acanthomorphata</taxon>
        <taxon>Eupercaria</taxon>
        <taxon>Perciformes</taxon>
        <taxon>Cottioidei</taxon>
        <taxon>Cottales</taxon>
        <taxon>Liparidae</taxon>
        <taxon>Liparis</taxon>
    </lineage>
</organism>
<protein>
    <submittedName>
        <fullName evidence="1">Uncharacterized protein</fullName>
    </submittedName>
</protein>
<keyword evidence="2" id="KW-1185">Reference proteome</keyword>
<name>A0A4Z2G9W8_9TELE</name>
<dbReference type="AlphaFoldDB" id="A0A4Z2G9W8"/>
<proteinExistence type="predicted"/>
<evidence type="ECO:0000313" key="2">
    <source>
        <dbReference type="Proteomes" id="UP000314294"/>
    </source>
</evidence>
<sequence>MQTLGCEEVPWGEEVLMGLDEAVRVPEPWGEEVLMGLDEAVRVPEPWGDVLYGVLSVLKALGQTHTVLPKEEPTVRSVGDSRCSDI</sequence>
<reference evidence="1 2" key="1">
    <citation type="submission" date="2019-03" db="EMBL/GenBank/DDBJ databases">
        <title>First draft genome of Liparis tanakae, snailfish: a comprehensive survey of snailfish specific genes.</title>
        <authorList>
            <person name="Kim W."/>
            <person name="Song I."/>
            <person name="Jeong J.-H."/>
            <person name="Kim D."/>
            <person name="Kim S."/>
            <person name="Ryu S."/>
            <person name="Song J.Y."/>
            <person name="Lee S.K."/>
        </authorList>
    </citation>
    <scope>NUCLEOTIDE SEQUENCE [LARGE SCALE GENOMIC DNA]</scope>
    <source>
        <tissue evidence="1">Muscle</tissue>
    </source>
</reference>
<evidence type="ECO:0000313" key="1">
    <source>
        <dbReference type="EMBL" id="TNN50000.1"/>
    </source>
</evidence>
<dbReference type="Proteomes" id="UP000314294">
    <property type="component" value="Unassembled WGS sequence"/>
</dbReference>
<dbReference type="EMBL" id="SRLO01000634">
    <property type="protein sequence ID" value="TNN50000.1"/>
    <property type="molecule type" value="Genomic_DNA"/>
</dbReference>